<name>A0A0V8RV42_PYROC</name>
<proteinExistence type="predicted"/>
<organism evidence="2 3">
    <name type="scientific">Pyrodictium occultum</name>
    <dbReference type="NCBI Taxonomy" id="2309"/>
    <lineage>
        <taxon>Archaea</taxon>
        <taxon>Thermoproteota</taxon>
        <taxon>Thermoprotei</taxon>
        <taxon>Desulfurococcales</taxon>
        <taxon>Pyrodictiaceae</taxon>
        <taxon>Pyrodictium</taxon>
    </lineage>
</organism>
<dbReference type="EMBL" id="LNTB01000001">
    <property type="protein sequence ID" value="KSW11907.1"/>
    <property type="molecule type" value="Genomic_DNA"/>
</dbReference>
<dbReference type="Pfam" id="PF09376">
    <property type="entry name" value="NurA"/>
    <property type="match status" value="1"/>
</dbReference>
<keyword evidence="3" id="KW-1185">Reference proteome</keyword>
<evidence type="ECO:0000313" key="3">
    <source>
        <dbReference type="Proteomes" id="UP000053352"/>
    </source>
</evidence>
<reference evidence="2 3" key="1">
    <citation type="submission" date="2015-11" db="EMBL/GenBank/DDBJ databases">
        <title>Genome sequence of Pyrodictium occultum PL-19, a marine hyperthermophilic archaeon isolated from Volcano, Italy.</title>
        <authorList>
            <person name="Utturkar S."/>
            <person name="Huber H."/>
            <person name="Leptihn S."/>
            <person name="Brown S."/>
            <person name="Stetter K.O."/>
            <person name="Podar M."/>
        </authorList>
    </citation>
    <scope>NUCLEOTIDE SEQUENCE [LARGE SCALE GENOMIC DNA]</scope>
    <source>
        <strain evidence="2 3">PL-19</strain>
    </source>
</reference>
<sequence length="312" mass="34477">MVEVVELGDDIHAAVKRIASRLPSIDEGLRRLVEESIGIRKIKELGTRFEPVYAVDSAFPRSPLNLVGISMSMVTVALVRYSDRGTSIRRGRKLLVEYLGDIEQDYVAALARLEERRYAVSVVDDAGLMVVDGEILPRRGASDLWVDVENLSLMLVKELSRRRVPLVGVLKRSYSAQMAGVLGVRMSDKAVASIVLRRGEYLELPHPQETLASMGCRIVFYKPLRGLAEAVKLELCSAGHPVDQVVSMLARETGPTGLPWVIDLVDSVVKKEVARLAAIHQLLLSRLSRGRRHQLAYPLNPQEARSRPGAGS</sequence>
<protein>
    <recommendedName>
        <fullName evidence="1">NurA domain-containing protein</fullName>
    </recommendedName>
</protein>
<dbReference type="Proteomes" id="UP000053352">
    <property type="component" value="Unassembled WGS sequence"/>
</dbReference>
<dbReference type="InterPro" id="IPR018977">
    <property type="entry name" value="NurA_domain"/>
</dbReference>
<feature type="domain" description="NurA" evidence="1">
    <location>
        <begin position="104"/>
        <end position="270"/>
    </location>
</feature>
<dbReference type="OrthoDB" id="15389at2157"/>
<dbReference type="AlphaFoldDB" id="A0A0V8RV42"/>
<evidence type="ECO:0000259" key="1">
    <source>
        <dbReference type="Pfam" id="PF09376"/>
    </source>
</evidence>
<evidence type="ECO:0000313" key="2">
    <source>
        <dbReference type="EMBL" id="KSW11907.1"/>
    </source>
</evidence>
<accession>A0A0V8RV42</accession>
<gene>
    <name evidence="2" type="ORF">CF15_03665</name>
</gene>
<comment type="caution">
    <text evidence="2">The sequence shown here is derived from an EMBL/GenBank/DDBJ whole genome shotgun (WGS) entry which is preliminary data.</text>
</comment>
<dbReference type="RefSeq" id="WP_058370585.1">
    <property type="nucleotide sequence ID" value="NZ_LNTB01000001.1"/>
</dbReference>